<accession>A0AAT9JGC7</accession>
<evidence type="ECO:0000313" key="1">
    <source>
        <dbReference type="EMBL" id="DBA52228.1"/>
    </source>
</evidence>
<dbReference type="EMBL" id="BK067792">
    <property type="protein sequence ID" value="DBA52228.1"/>
    <property type="molecule type" value="Genomic_DNA"/>
</dbReference>
<proteinExistence type="predicted"/>
<name>A0AAT9JGC7_9VIRU</name>
<reference evidence="1" key="1">
    <citation type="journal article" date="2024" name="Environ. Microbiol. Rep.">
        <title>Hiding in plain sight: The discovery of complete genomes of 11 hypothetical spindle-shaped viruses that putatively infect mesophilic ammonia-oxidizing archaea.</title>
        <authorList>
            <person name="Ni Y."/>
            <person name="Xu T."/>
            <person name="Yan S."/>
            <person name="Chen L."/>
            <person name="Wang Y."/>
        </authorList>
    </citation>
    <scope>NUCLEOTIDE SEQUENCE</scope>
    <source>
        <strain evidence="1">NYM1</strain>
    </source>
</reference>
<organism evidence="1">
    <name type="scientific">Nitrosopumilaceae spindle-shaped virus</name>
    <dbReference type="NCBI Taxonomy" id="3065433"/>
    <lineage>
        <taxon>Viruses</taxon>
    </lineage>
</organism>
<protein>
    <submittedName>
        <fullName evidence="1">ORF21</fullName>
    </submittedName>
</protein>
<sequence length="65" mass="7275">MIVSAVYDKDNIKELDGFIKAPVSRSQVLNALLKQALRSPEFLKDLINSEQEKINSKIANSENSI</sequence>
<reference evidence="1" key="2">
    <citation type="submission" date="2024-03" db="EMBL/GenBank/DDBJ databases">
        <authorList>
            <person name="Ni Y."/>
            <person name="Xu T."/>
            <person name="Yan S."/>
            <person name="Chen L."/>
            <person name="Wang Y."/>
        </authorList>
    </citation>
    <scope>NUCLEOTIDE SEQUENCE</scope>
    <source>
        <strain evidence="1">NYM1</strain>
    </source>
</reference>